<dbReference type="Pfam" id="PF11998">
    <property type="entry name" value="DUF3493"/>
    <property type="match status" value="1"/>
</dbReference>
<protein>
    <submittedName>
        <fullName evidence="2">Uncharacterized protein</fullName>
    </submittedName>
</protein>
<feature type="transmembrane region" description="Helical" evidence="1">
    <location>
        <begin position="219"/>
        <end position="238"/>
    </location>
</feature>
<reference evidence="2" key="1">
    <citation type="submission" date="2021-01" db="EMBL/GenBank/DDBJ databases">
        <authorList>
            <person name="Corre E."/>
            <person name="Pelletier E."/>
            <person name="Niang G."/>
            <person name="Scheremetjew M."/>
            <person name="Finn R."/>
            <person name="Kale V."/>
            <person name="Holt S."/>
            <person name="Cochrane G."/>
            <person name="Meng A."/>
            <person name="Brown T."/>
            <person name="Cohen L."/>
        </authorList>
    </citation>
    <scope>NUCLEOTIDE SEQUENCE</scope>
    <source>
        <strain evidence="2">SAG 11-49</strain>
    </source>
</reference>
<dbReference type="PANTHER" id="PTHR35498:SF4">
    <property type="entry name" value="PROTEIN LOW PSII ACCUMULATION 1, CHLOROPLASTIC"/>
    <property type="match status" value="1"/>
</dbReference>
<dbReference type="PANTHER" id="PTHR35498">
    <property type="entry name" value="PROTEIN LOW PSII ACCUMULATION 1, CHLOROPLASTIC"/>
    <property type="match status" value="1"/>
</dbReference>
<dbReference type="InterPro" id="IPR011990">
    <property type="entry name" value="TPR-like_helical_dom_sf"/>
</dbReference>
<feature type="transmembrane region" description="Helical" evidence="1">
    <location>
        <begin position="182"/>
        <end position="207"/>
    </location>
</feature>
<keyword evidence="1" id="KW-0472">Membrane</keyword>
<dbReference type="SUPFAM" id="SSF48452">
    <property type="entry name" value="TPR-like"/>
    <property type="match status" value="1"/>
</dbReference>
<sequence>MLSLGGRSGLVGGRIRPFSASATPIRAVSRAPLVARNPTFLNATRTDGASSATKYVPSSAKDAIERGTTVFKDNKDYAEAVRLYKLAMEMKPNDDEARAALYNMGCAQAKMKQWQPATDNILSAINDYGLKLSVALKDDDLRELHERREWADAVMEAKGGLSRSAKVDLRSEAKTPFRLPRVVLFSGLGVGAAAGLIIISLRLIAALQGGEGAPDVAETVQNFAVNAVAVVVLGALVYRDVQSKAKTVKVTEREELLGRLQIDLNNGRQLPLIRFRGQVRPVIICGSRPYVEKAIKNAQPYSDELRARGVSVVPIILDEVEAAKRVGGDASALADPDAKIRALKRELQGSGAAAVKGFGDARAVAEADKDTKGGEVEGQKLVEGDKKWRLTPYNVVEWKQWVDEQKEFATLKADAKDIYVQVQLDGTVRFSGQGFPPWKRIVEDLPTLDSIRTTLMDGIGTS</sequence>
<evidence type="ECO:0000313" key="2">
    <source>
        <dbReference type="EMBL" id="CAD8677277.1"/>
    </source>
</evidence>
<accession>A0A7S0WPT9</accession>
<evidence type="ECO:0000256" key="1">
    <source>
        <dbReference type="SAM" id="Phobius"/>
    </source>
</evidence>
<dbReference type="InterPro" id="IPR021883">
    <property type="entry name" value="LPA1-like"/>
</dbReference>
<dbReference type="EMBL" id="HBFB01014033">
    <property type="protein sequence ID" value="CAD8677277.1"/>
    <property type="molecule type" value="Transcribed_RNA"/>
</dbReference>
<dbReference type="AlphaFoldDB" id="A0A7S0WPT9"/>
<proteinExistence type="predicted"/>
<keyword evidence="1" id="KW-1133">Transmembrane helix</keyword>
<name>A0A7S0WPT9_9CHLO</name>
<organism evidence="2">
    <name type="scientific">Chlamydomonas leiostraca</name>
    <dbReference type="NCBI Taxonomy" id="1034604"/>
    <lineage>
        <taxon>Eukaryota</taxon>
        <taxon>Viridiplantae</taxon>
        <taxon>Chlorophyta</taxon>
        <taxon>core chlorophytes</taxon>
        <taxon>Chlorophyceae</taxon>
        <taxon>CS clade</taxon>
        <taxon>Chlamydomonadales</taxon>
        <taxon>Chlamydomonadaceae</taxon>
        <taxon>Chlamydomonas</taxon>
    </lineage>
</organism>
<dbReference type="Gene3D" id="1.25.40.10">
    <property type="entry name" value="Tetratricopeptide repeat domain"/>
    <property type="match status" value="1"/>
</dbReference>
<keyword evidence="1" id="KW-0812">Transmembrane</keyword>
<gene>
    <name evidence="2" type="ORF">CLEI1391_LOCUS7895</name>
</gene>